<dbReference type="OrthoDB" id="4326017at2759"/>
<dbReference type="HOGENOM" id="CLU_105133_0_0_1"/>
<keyword evidence="3" id="KW-1185">Reference proteome</keyword>
<evidence type="ECO:0000313" key="2">
    <source>
        <dbReference type="EMBL" id="KGO58242.1"/>
    </source>
</evidence>
<proteinExistence type="predicted"/>
<dbReference type="RefSeq" id="XP_016599736.1">
    <property type="nucleotide sequence ID" value="XM_016744023.1"/>
</dbReference>
<keyword evidence="1" id="KW-0472">Membrane</keyword>
<protein>
    <submittedName>
        <fullName evidence="2">Uncharacterized protein</fullName>
    </submittedName>
</protein>
<evidence type="ECO:0000256" key="1">
    <source>
        <dbReference type="SAM" id="Phobius"/>
    </source>
</evidence>
<dbReference type="VEuPathDB" id="FungiDB:PEXP_098290"/>
<keyword evidence="1" id="KW-1133">Transmembrane helix</keyword>
<sequence>MGSSYSYESSWSDEVTSVINNHAKSIDKHDEILHELRSWCERLGNEIRAVNASTTQGNNTQNERLSVYLEPLSRKVDGFNAENGQLRENLAALSAKIDQNIADISHWKTEVEALPAKFHDVLGTEVNTMNAKYQALSTKVDNGFNNSPPAINRGLAIGLSLGLGIPLTISLVFLCAMWIRRRYPYIPQHMNNEEAQNYIKIHKATRQKTLTEKLCKLFEALGFKKKQAVPEIYVMENTPTK</sequence>
<gene>
    <name evidence="2" type="ORF">PEX2_067520</name>
</gene>
<keyword evidence="1" id="KW-0812">Transmembrane</keyword>
<name>A0A0A2IT09_PENEN</name>
<dbReference type="PhylomeDB" id="A0A0A2IT09"/>
<feature type="transmembrane region" description="Helical" evidence="1">
    <location>
        <begin position="155"/>
        <end position="179"/>
    </location>
</feature>
<evidence type="ECO:0000313" key="3">
    <source>
        <dbReference type="Proteomes" id="UP000030143"/>
    </source>
</evidence>
<dbReference type="Proteomes" id="UP000030143">
    <property type="component" value="Unassembled WGS sequence"/>
</dbReference>
<dbReference type="GeneID" id="27679443"/>
<organism evidence="2 3">
    <name type="scientific">Penicillium expansum</name>
    <name type="common">Blue mold rot fungus</name>
    <dbReference type="NCBI Taxonomy" id="27334"/>
    <lineage>
        <taxon>Eukaryota</taxon>
        <taxon>Fungi</taxon>
        <taxon>Dikarya</taxon>
        <taxon>Ascomycota</taxon>
        <taxon>Pezizomycotina</taxon>
        <taxon>Eurotiomycetes</taxon>
        <taxon>Eurotiomycetidae</taxon>
        <taxon>Eurotiales</taxon>
        <taxon>Aspergillaceae</taxon>
        <taxon>Penicillium</taxon>
    </lineage>
</organism>
<dbReference type="EMBL" id="JQFZ01000121">
    <property type="protein sequence ID" value="KGO58242.1"/>
    <property type="molecule type" value="Genomic_DNA"/>
</dbReference>
<dbReference type="AlphaFoldDB" id="A0A0A2IT09"/>
<reference evidence="2 3" key="1">
    <citation type="journal article" date="2015" name="Mol. Plant Microbe Interact.">
        <title>Genome, transcriptome, and functional analyses of Penicillium expansum provide new insights into secondary metabolism and pathogenicity.</title>
        <authorList>
            <person name="Ballester A.R."/>
            <person name="Marcet-Houben M."/>
            <person name="Levin E."/>
            <person name="Sela N."/>
            <person name="Selma-Lazaro C."/>
            <person name="Carmona L."/>
            <person name="Wisniewski M."/>
            <person name="Droby S."/>
            <person name="Gonzalez-Candelas L."/>
            <person name="Gabaldon T."/>
        </authorList>
    </citation>
    <scope>NUCLEOTIDE SEQUENCE [LARGE SCALE GENOMIC DNA]</scope>
    <source>
        <strain evidence="2 3">MD-8</strain>
    </source>
</reference>
<accession>A0A0A2IT09</accession>
<comment type="caution">
    <text evidence="2">The sequence shown here is derived from an EMBL/GenBank/DDBJ whole genome shotgun (WGS) entry which is preliminary data.</text>
</comment>